<protein>
    <recommendedName>
        <fullName evidence="3">Fimbrial-type adhesion domain-containing protein</fullName>
    </recommendedName>
</protein>
<dbReference type="KEGG" id="cama:F384_14460"/>
<sequence length="113" mass="12208">MKFSFQDASSGGLINRNISVYDSGGQYIDGLEIEMSYNGSRIDVNTTIAPYPSFPISTGSKGQVKANTQDLSYSSQDTAQFGARFVQRGAIKRNGVSYTGPVTGQVNMTVTYE</sequence>
<dbReference type="PATRIC" id="fig|1261127.3.peg.3034"/>
<evidence type="ECO:0008006" key="3">
    <source>
        <dbReference type="Google" id="ProtNLM"/>
    </source>
</evidence>
<dbReference type="EMBL" id="CP011132">
    <property type="protein sequence ID" value="AKE59673.1"/>
    <property type="molecule type" value="Genomic_DNA"/>
</dbReference>
<name>A0A0F6RG32_CITAM</name>
<dbReference type="Proteomes" id="UP000034085">
    <property type="component" value="Chromosome"/>
</dbReference>
<dbReference type="HOGENOM" id="CLU_2129053_0_0_6"/>
<gene>
    <name evidence="1" type="ORF">F384_14460</name>
</gene>
<dbReference type="AlphaFoldDB" id="A0A0F6RG32"/>
<organism evidence="1 2">
    <name type="scientific">Citrobacter amalonaticus Y19</name>
    <dbReference type="NCBI Taxonomy" id="1261127"/>
    <lineage>
        <taxon>Bacteria</taxon>
        <taxon>Pseudomonadati</taxon>
        <taxon>Pseudomonadota</taxon>
        <taxon>Gammaproteobacteria</taxon>
        <taxon>Enterobacterales</taxon>
        <taxon>Enterobacteriaceae</taxon>
        <taxon>Citrobacter</taxon>
    </lineage>
</organism>
<evidence type="ECO:0000313" key="2">
    <source>
        <dbReference type="Proteomes" id="UP000034085"/>
    </source>
</evidence>
<accession>A0A0F6RG32</accession>
<evidence type="ECO:0000313" key="1">
    <source>
        <dbReference type="EMBL" id="AKE59673.1"/>
    </source>
</evidence>
<proteinExistence type="predicted"/>
<reference evidence="1 2" key="1">
    <citation type="journal article" date="2013" name="Appl. Microbiol. Biotechnol.">
        <title>Glycerol assimilation and production of 1,3-propanediol by Citrobacter amalonaticus Y19.</title>
        <authorList>
            <person name="Ainala S.K."/>
            <person name="Ashok S."/>
            <person name="Ko Y."/>
            <person name="Park S."/>
        </authorList>
    </citation>
    <scope>NUCLEOTIDE SEQUENCE [LARGE SCALE GENOMIC DNA]</scope>
    <source>
        <strain evidence="1 2">Y19</strain>
    </source>
</reference>